<evidence type="ECO:0000313" key="2">
    <source>
        <dbReference type="EMBL" id="SUX49032.1"/>
    </source>
</evidence>
<keyword evidence="1" id="KW-0812">Transmembrane</keyword>
<organism evidence="2 3">
    <name type="scientific">Chryseobacterium indoltheticum</name>
    <dbReference type="NCBI Taxonomy" id="254"/>
    <lineage>
        <taxon>Bacteria</taxon>
        <taxon>Pseudomonadati</taxon>
        <taxon>Bacteroidota</taxon>
        <taxon>Flavobacteriia</taxon>
        <taxon>Flavobacteriales</taxon>
        <taxon>Weeksellaceae</taxon>
        <taxon>Chryseobacterium group</taxon>
        <taxon>Chryseobacterium</taxon>
    </lineage>
</organism>
<evidence type="ECO:0000256" key="1">
    <source>
        <dbReference type="SAM" id="Phobius"/>
    </source>
</evidence>
<evidence type="ECO:0000313" key="3">
    <source>
        <dbReference type="Proteomes" id="UP000254282"/>
    </source>
</evidence>
<protein>
    <submittedName>
        <fullName evidence="2">Uncharacterized protein</fullName>
    </submittedName>
</protein>
<dbReference type="RefSeq" id="WP_115621979.1">
    <property type="nucleotide sequence ID" value="NZ_UFVR01000004.1"/>
</dbReference>
<dbReference type="AlphaFoldDB" id="A0A381FR80"/>
<proteinExistence type="predicted"/>
<sequence length="246" mass="28821">MSKKIKIHQTISVYSNHEESAKTSNFLSEGQIVDFNREKRRNGINWMEIYLDNEKKYIKKDFSKIFILKEGKLSDNSCNVLFWEPKNKENYKFDDIFSPVQNEANSLEEIEIRRIYDDGKKEKLIKLYYDKENADVYKKILYKKDKIVISAEKINFLEVFSDKKTGYVLSDVSYDETKDWWIMPLTIIIISLIAIGIFIGVLLTGWIVVGPILLIPGFIVAIVVIVFMQIFIAIMSAIFKSIRKRF</sequence>
<feature type="transmembrane region" description="Helical" evidence="1">
    <location>
        <begin position="180"/>
        <end position="207"/>
    </location>
</feature>
<keyword evidence="1" id="KW-0472">Membrane</keyword>
<keyword evidence="1" id="KW-1133">Transmembrane helix</keyword>
<accession>A0A381FR80</accession>
<gene>
    <name evidence="2" type="ORF">NCTC13532_04645</name>
</gene>
<reference evidence="2 3" key="1">
    <citation type="submission" date="2018-06" db="EMBL/GenBank/DDBJ databases">
        <authorList>
            <consortium name="Pathogen Informatics"/>
            <person name="Doyle S."/>
        </authorList>
    </citation>
    <scope>NUCLEOTIDE SEQUENCE [LARGE SCALE GENOMIC DNA]</scope>
    <source>
        <strain evidence="2 3">NCTC13532</strain>
    </source>
</reference>
<dbReference type="EMBL" id="UFVR01000004">
    <property type="protein sequence ID" value="SUX49032.1"/>
    <property type="molecule type" value="Genomic_DNA"/>
</dbReference>
<dbReference type="Proteomes" id="UP000254282">
    <property type="component" value="Unassembled WGS sequence"/>
</dbReference>
<name>A0A381FR80_9FLAO</name>
<feature type="transmembrane region" description="Helical" evidence="1">
    <location>
        <begin position="213"/>
        <end position="239"/>
    </location>
</feature>